<dbReference type="Gene3D" id="3.30.450.40">
    <property type="match status" value="2"/>
</dbReference>
<evidence type="ECO:0000256" key="1">
    <source>
        <dbReference type="ARBA" id="ARBA00000085"/>
    </source>
</evidence>
<gene>
    <name evidence="10" type="ORF">EI684_16070</name>
</gene>
<dbReference type="Proteomes" id="UP000280307">
    <property type="component" value="Unassembled WGS sequence"/>
</dbReference>
<protein>
    <recommendedName>
        <fullName evidence="3">histidine kinase</fullName>
        <ecNumber evidence="3">2.7.13.3</ecNumber>
    </recommendedName>
</protein>
<dbReference type="SUPFAM" id="SSF55781">
    <property type="entry name" value="GAF domain-like"/>
    <property type="match status" value="2"/>
</dbReference>
<dbReference type="InterPro" id="IPR003661">
    <property type="entry name" value="HisK_dim/P_dom"/>
</dbReference>
<evidence type="ECO:0000259" key="8">
    <source>
        <dbReference type="PROSITE" id="PS50046"/>
    </source>
</evidence>
<sequence>MDAFFLGCYNAQHCLTTFIQTHGALLVLRESDLTIVQVSANALPLLGIPPEQLLGQPLTLLFGAQQVAQLRTALTDVSPQVRPLVSLTLDTPHAPRPLLGRLLRQPGVVWLELEPVAATERWPVLVAIVRSLRTLRTLAGLWPVVAAQVSQLTGFDRVVIMQVQPDATCAVLAEQVQHGLSTRMHCSPTATSIPPALLAHAINPQVVVLADAAAEPVALLPTEPLAADAALIFAQLTLVAPSQSQRTLLLQHGLRATFSVPLFQHERLWGMICCQHYSGPCVGTFTLRTMGELLSEFLSLRISTLAQQPEALAAQLTQQQSAMRLGWLQSITAALGAALSVRAVASVVVNLATVALDASHGVLLLRAADGLHLEELPPLSRGAPERVSTTFTCPLTAYLPITEALRSGRALFLSSAEMDEPRFRDLPRLCHDRPKGACVALPLGDGALGGIVFGFRQQQSFSPAEQEFLLTLADLTLQALYRVRLYEDLQSTRAQAEAALRMRDQFLSVASHELKSPIAVLLGHAQLLERRLRAAQGSDASLVATLQQITQQTQRLDRMLNELLDISRIEQGQLRISVAPLDLSALLARVVNVMQVDLTRHTIHTSGLTQPRLILGDELRLVQIFENIINNAVKYSPLGGSVQISMEDDGSRVWVTISDQGIGIPAADLPNLFQCFYRAGNSGRWRIPGTGIGLYVVAELIRCHGGTIRVVSSEGEGSSFVVELPLA</sequence>
<dbReference type="InterPro" id="IPR029016">
    <property type="entry name" value="GAF-like_dom_sf"/>
</dbReference>
<dbReference type="InterPro" id="IPR036890">
    <property type="entry name" value="HATPase_C_sf"/>
</dbReference>
<dbReference type="SUPFAM" id="SSF55785">
    <property type="entry name" value="PYP-like sensor domain (PAS domain)"/>
    <property type="match status" value="1"/>
</dbReference>
<dbReference type="InterPro" id="IPR036097">
    <property type="entry name" value="HisK_dim/P_sf"/>
</dbReference>
<dbReference type="FunFam" id="3.30.565.10:FF:000006">
    <property type="entry name" value="Sensor histidine kinase WalK"/>
    <property type="match status" value="1"/>
</dbReference>
<dbReference type="SUPFAM" id="SSF55874">
    <property type="entry name" value="ATPase domain of HSP90 chaperone/DNA topoisomerase II/histidine kinase"/>
    <property type="match status" value="1"/>
</dbReference>
<dbReference type="Pfam" id="PF02518">
    <property type="entry name" value="HATPase_c"/>
    <property type="match status" value="1"/>
</dbReference>
<evidence type="ECO:0000259" key="9">
    <source>
        <dbReference type="PROSITE" id="PS50109"/>
    </source>
</evidence>
<dbReference type="InterPro" id="IPR013654">
    <property type="entry name" value="PAS_2"/>
</dbReference>
<feature type="domain" description="Histidine kinase" evidence="9">
    <location>
        <begin position="509"/>
        <end position="727"/>
    </location>
</feature>
<dbReference type="PROSITE" id="PS50046">
    <property type="entry name" value="PHYTOCHROME_2"/>
    <property type="match status" value="1"/>
</dbReference>
<dbReference type="CDD" id="cd00082">
    <property type="entry name" value="HisKA"/>
    <property type="match status" value="1"/>
</dbReference>
<dbReference type="InterPro" id="IPR005467">
    <property type="entry name" value="His_kinase_dom"/>
</dbReference>
<evidence type="ECO:0000313" key="11">
    <source>
        <dbReference type="Proteomes" id="UP000280307"/>
    </source>
</evidence>
<keyword evidence="6" id="KW-0418">Kinase</keyword>
<proteinExistence type="inferred from homology"/>
<dbReference type="PROSITE" id="PS50109">
    <property type="entry name" value="HIS_KIN"/>
    <property type="match status" value="1"/>
</dbReference>
<dbReference type="InterPro" id="IPR003594">
    <property type="entry name" value="HATPase_dom"/>
</dbReference>
<dbReference type="Pfam" id="PF00512">
    <property type="entry name" value="HisKA"/>
    <property type="match status" value="1"/>
</dbReference>
<organism evidence="10 11">
    <name type="scientific">Candidatus Viridilinea halotolerans</name>
    <dbReference type="NCBI Taxonomy" id="2491704"/>
    <lineage>
        <taxon>Bacteria</taxon>
        <taxon>Bacillati</taxon>
        <taxon>Chloroflexota</taxon>
        <taxon>Chloroflexia</taxon>
        <taxon>Chloroflexales</taxon>
        <taxon>Chloroflexineae</taxon>
        <taxon>Oscillochloridaceae</taxon>
        <taxon>Candidatus Viridilinea</taxon>
    </lineage>
</organism>
<comment type="similarity">
    <text evidence="2">In the N-terminal section; belongs to the phytochrome family.</text>
</comment>
<reference evidence="10 11" key="1">
    <citation type="submission" date="2018-12" db="EMBL/GenBank/DDBJ databases">
        <title>Genome Sequence of Candidatus Viridilinea halotolerans isolated from saline sulfide-rich spring.</title>
        <authorList>
            <person name="Grouzdev D.S."/>
            <person name="Burganskaya E.I."/>
            <person name="Krutkina M.S."/>
            <person name="Sukhacheva M.V."/>
            <person name="Gorlenko V.M."/>
        </authorList>
    </citation>
    <scope>NUCLEOTIDE SEQUENCE [LARGE SCALE GENOMIC DNA]</scope>
    <source>
        <strain evidence="10">Chok-6</strain>
    </source>
</reference>
<dbReference type="InterPro" id="IPR003018">
    <property type="entry name" value="GAF"/>
</dbReference>
<dbReference type="EC" id="2.7.13.3" evidence="3"/>
<accession>A0A426TVK5</accession>
<dbReference type="SMART" id="SM00387">
    <property type="entry name" value="HATPase_c"/>
    <property type="match status" value="1"/>
</dbReference>
<dbReference type="CDD" id="cd00075">
    <property type="entry name" value="HATPase"/>
    <property type="match status" value="1"/>
</dbReference>
<dbReference type="Pfam" id="PF01590">
    <property type="entry name" value="GAF"/>
    <property type="match status" value="1"/>
</dbReference>
<dbReference type="PANTHER" id="PTHR43711">
    <property type="entry name" value="TWO-COMPONENT HISTIDINE KINASE"/>
    <property type="match status" value="1"/>
</dbReference>
<dbReference type="SUPFAM" id="SSF47384">
    <property type="entry name" value="Homodimeric domain of signal transducing histidine kinase"/>
    <property type="match status" value="1"/>
</dbReference>
<dbReference type="GO" id="GO:0006355">
    <property type="term" value="P:regulation of DNA-templated transcription"/>
    <property type="evidence" value="ECO:0007669"/>
    <property type="project" value="InterPro"/>
</dbReference>
<comment type="caution">
    <text evidence="10">The sequence shown here is derived from an EMBL/GenBank/DDBJ whole genome shotgun (WGS) entry which is preliminary data.</text>
</comment>
<dbReference type="SMART" id="SM00388">
    <property type="entry name" value="HisKA"/>
    <property type="match status" value="1"/>
</dbReference>
<dbReference type="GO" id="GO:0000155">
    <property type="term" value="F:phosphorelay sensor kinase activity"/>
    <property type="evidence" value="ECO:0007669"/>
    <property type="project" value="InterPro"/>
</dbReference>
<dbReference type="InterPro" id="IPR000014">
    <property type="entry name" value="PAS"/>
</dbReference>
<evidence type="ECO:0000313" key="10">
    <source>
        <dbReference type="EMBL" id="RRR69289.1"/>
    </source>
</evidence>
<dbReference type="PRINTS" id="PR00344">
    <property type="entry name" value="BCTRLSENSOR"/>
</dbReference>
<keyword evidence="5" id="KW-0808">Transferase</keyword>
<dbReference type="InterPro" id="IPR004358">
    <property type="entry name" value="Sig_transdc_His_kin-like_C"/>
</dbReference>
<dbReference type="Gene3D" id="1.10.287.130">
    <property type="match status" value="1"/>
</dbReference>
<dbReference type="Gene3D" id="3.30.565.10">
    <property type="entry name" value="Histidine kinase-like ATPase, C-terminal domain"/>
    <property type="match status" value="1"/>
</dbReference>
<dbReference type="EMBL" id="RSAS01000648">
    <property type="protein sequence ID" value="RRR69289.1"/>
    <property type="molecule type" value="Genomic_DNA"/>
</dbReference>
<dbReference type="InterPro" id="IPR016132">
    <property type="entry name" value="Phyto_chromo_attachment"/>
</dbReference>
<keyword evidence="4" id="KW-0597">Phosphoprotein</keyword>
<evidence type="ECO:0000256" key="4">
    <source>
        <dbReference type="ARBA" id="ARBA00022553"/>
    </source>
</evidence>
<dbReference type="Pfam" id="PF13185">
    <property type="entry name" value="GAF_2"/>
    <property type="match status" value="1"/>
</dbReference>
<evidence type="ECO:0000256" key="3">
    <source>
        <dbReference type="ARBA" id="ARBA00012438"/>
    </source>
</evidence>
<dbReference type="InterPro" id="IPR035965">
    <property type="entry name" value="PAS-like_dom_sf"/>
</dbReference>
<keyword evidence="7" id="KW-0902">Two-component regulatory system</keyword>
<feature type="domain" description="Phytochrome chromophore attachment site" evidence="8">
    <location>
        <begin position="137"/>
        <end position="296"/>
    </location>
</feature>
<name>A0A426TVK5_9CHLR</name>
<dbReference type="SMART" id="SM00065">
    <property type="entry name" value="GAF"/>
    <property type="match status" value="2"/>
</dbReference>
<dbReference type="AlphaFoldDB" id="A0A426TVK5"/>
<dbReference type="SMART" id="SM00091">
    <property type="entry name" value="PAS"/>
    <property type="match status" value="1"/>
</dbReference>
<evidence type="ECO:0000256" key="2">
    <source>
        <dbReference type="ARBA" id="ARBA00006402"/>
    </source>
</evidence>
<evidence type="ECO:0000256" key="6">
    <source>
        <dbReference type="ARBA" id="ARBA00022777"/>
    </source>
</evidence>
<evidence type="ECO:0000256" key="5">
    <source>
        <dbReference type="ARBA" id="ARBA00022679"/>
    </source>
</evidence>
<dbReference type="PANTHER" id="PTHR43711:SF1">
    <property type="entry name" value="HISTIDINE KINASE 1"/>
    <property type="match status" value="1"/>
</dbReference>
<dbReference type="Pfam" id="PF08446">
    <property type="entry name" value="PAS_2"/>
    <property type="match status" value="1"/>
</dbReference>
<comment type="catalytic activity">
    <reaction evidence="1">
        <text>ATP + protein L-histidine = ADP + protein N-phospho-L-histidine.</text>
        <dbReference type="EC" id="2.7.13.3"/>
    </reaction>
</comment>
<dbReference type="InterPro" id="IPR050736">
    <property type="entry name" value="Sensor_HK_Regulatory"/>
</dbReference>
<dbReference type="Gene3D" id="3.30.450.20">
    <property type="entry name" value="PAS domain"/>
    <property type="match status" value="1"/>
</dbReference>
<evidence type="ECO:0000256" key="7">
    <source>
        <dbReference type="ARBA" id="ARBA00023012"/>
    </source>
</evidence>
<dbReference type="CDD" id="cd00130">
    <property type="entry name" value="PAS"/>
    <property type="match status" value="1"/>
</dbReference>